<dbReference type="GO" id="GO:0005886">
    <property type="term" value="C:plasma membrane"/>
    <property type="evidence" value="ECO:0007669"/>
    <property type="project" value="UniProtKB-SubCell"/>
</dbReference>
<feature type="transmembrane region" description="Helical" evidence="10">
    <location>
        <begin position="80"/>
        <end position="103"/>
    </location>
</feature>
<evidence type="ECO:0000256" key="3">
    <source>
        <dbReference type="ARBA" id="ARBA00022475"/>
    </source>
</evidence>
<evidence type="ECO:0000256" key="10">
    <source>
        <dbReference type="SAM" id="Phobius"/>
    </source>
</evidence>
<feature type="transmembrane region" description="Helical" evidence="10">
    <location>
        <begin position="152"/>
        <end position="178"/>
    </location>
</feature>
<keyword evidence="8 10" id="KW-0472">Membrane</keyword>
<dbReference type="InterPro" id="IPR052157">
    <property type="entry name" value="BCAA_transport_permease"/>
</dbReference>
<keyword evidence="4" id="KW-0997">Cell inner membrane</keyword>
<evidence type="ECO:0000256" key="1">
    <source>
        <dbReference type="ARBA" id="ARBA00004651"/>
    </source>
</evidence>
<evidence type="ECO:0000256" key="7">
    <source>
        <dbReference type="ARBA" id="ARBA00022989"/>
    </source>
</evidence>
<comment type="similarity">
    <text evidence="9">Belongs to the binding-protein-dependent transport system permease family. LivHM subfamily.</text>
</comment>
<keyword evidence="7 10" id="KW-1133">Transmembrane helix</keyword>
<evidence type="ECO:0000256" key="6">
    <source>
        <dbReference type="ARBA" id="ARBA00022970"/>
    </source>
</evidence>
<keyword evidence="5 10" id="KW-0812">Transmembrane</keyword>
<name>A0A6J6AS20_9ZZZZ</name>
<proteinExistence type="inferred from homology"/>
<dbReference type="AlphaFoldDB" id="A0A6J6AS20"/>
<feature type="transmembrane region" description="Helical" evidence="10">
    <location>
        <begin position="239"/>
        <end position="258"/>
    </location>
</feature>
<feature type="transmembrane region" description="Helical" evidence="10">
    <location>
        <begin position="18"/>
        <end position="41"/>
    </location>
</feature>
<dbReference type="Pfam" id="PF02653">
    <property type="entry name" value="BPD_transp_2"/>
    <property type="match status" value="1"/>
</dbReference>
<dbReference type="GO" id="GO:0042941">
    <property type="term" value="P:D-alanine transmembrane transport"/>
    <property type="evidence" value="ECO:0007669"/>
    <property type="project" value="TreeGrafter"/>
</dbReference>
<protein>
    <submittedName>
        <fullName evidence="11">Unannotated protein</fullName>
    </submittedName>
</protein>
<evidence type="ECO:0000313" key="11">
    <source>
        <dbReference type="EMBL" id="CAB4529522.1"/>
    </source>
</evidence>
<gene>
    <name evidence="11" type="ORF">UFOPK1395_00041</name>
</gene>
<accession>A0A6J6AS20</accession>
<dbReference type="GO" id="GO:0005304">
    <property type="term" value="F:L-valine transmembrane transporter activity"/>
    <property type="evidence" value="ECO:0007669"/>
    <property type="project" value="TreeGrafter"/>
</dbReference>
<keyword evidence="3" id="KW-1003">Cell membrane</keyword>
<dbReference type="PANTHER" id="PTHR11795">
    <property type="entry name" value="BRANCHED-CHAIN AMINO ACID TRANSPORT SYSTEM PERMEASE PROTEIN LIVH"/>
    <property type="match status" value="1"/>
</dbReference>
<evidence type="ECO:0000256" key="5">
    <source>
        <dbReference type="ARBA" id="ARBA00022692"/>
    </source>
</evidence>
<feature type="transmembrane region" description="Helical" evidence="10">
    <location>
        <begin position="115"/>
        <end position="132"/>
    </location>
</feature>
<dbReference type="InterPro" id="IPR001851">
    <property type="entry name" value="ABC_transp_permease"/>
</dbReference>
<evidence type="ECO:0000256" key="8">
    <source>
        <dbReference type="ARBA" id="ARBA00023136"/>
    </source>
</evidence>
<feature type="transmembrane region" description="Helical" evidence="10">
    <location>
        <begin position="290"/>
        <end position="308"/>
    </location>
</feature>
<organism evidence="11">
    <name type="scientific">freshwater metagenome</name>
    <dbReference type="NCBI Taxonomy" id="449393"/>
    <lineage>
        <taxon>unclassified sequences</taxon>
        <taxon>metagenomes</taxon>
        <taxon>ecological metagenomes</taxon>
    </lineage>
</organism>
<evidence type="ECO:0000256" key="2">
    <source>
        <dbReference type="ARBA" id="ARBA00022448"/>
    </source>
</evidence>
<dbReference type="EMBL" id="CAEZSB010000002">
    <property type="protein sequence ID" value="CAB4529522.1"/>
    <property type="molecule type" value="Genomic_DNA"/>
</dbReference>
<evidence type="ECO:0000256" key="9">
    <source>
        <dbReference type="ARBA" id="ARBA00037998"/>
    </source>
</evidence>
<feature type="transmembrane region" description="Helical" evidence="10">
    <location>
        <begin position="211"/>
        <end position="233"/>
    </location>
</feature>
<comment type="subcellular location">
    <subcellularLocation>
        <location evidence="1">Cell membrane</location>
        <topology evidence="1">Multi-pass membrane protein</topology>
    </subcellularLocation>
</comment>
<keyword evidence="6" id="KW-0029">Amino-acid transport</keyword>
<dbReference type="GO" id="GO:0015192">
    <property type="term" value="F:L-phenylalanine transmembrane transporter activity"/>
    <property type="evidence" value="ECO:0007669"/>
    <property type="project" value="TreeGrafter"/>
</dbReference>
<reference evidence="11" key="1">
    <citation type="submission" date="2020-05" db="EMBL/GenBank/DDBJ databases">
        <authorList>
            <person name="Chiriac C."/>
            <person name="Salcher M."/>
            <person name="Ghai R."/>
            <person name="Kavagutti S V."/>
        </authorList>
    </citation>
    <scope>NUCLEOTIDE SEQUENCE</scope>
</reference>
<keyword evidence="2" id="KW-0813">Transport</keyword>
<evidence type="ECO:0000256" key="4">
    <source>
        <dbReference type="ARBA" id="ARBA00022519"/>
    </source>
</evidence>
<dbReference type="GO" id="GO:0015188">
    <property type="term" value="F:L-isoleucine transmembrane transporter activity"/>
    <property type="evidence" value="ECO:0007669"/>
    <property type="project" value="TreeGrafter"/>
</dbReference>
<dbReference type="GO" id="GO:0015808">
    <property type="term" value="P:L-alanine transport"/>
    <property type="evidence" value="ECO:0007669"/>
    <property type="project" value="TreeGrafter"/>
</dbReference>
<dbReference type="GO" id="GO:0015190">
    <property type="term" value="F:L-leucine transmembrane transporter activity"/>
    <property type="evidence" value="ECO:0007669"/>
    <property type="project" value="TreeGrafter"/>
</dbReference>
<sequence length="316" mass="34178">MDFSILVTDFWSLTIDGIVVGAIVALVSLGYTLVYGVLRLINFAHSEIFMIGTMTCYLVIQQFGFTGYEEPLPLWKFASLFLLFGLTAAMVSGVAAVILEIVAYRRLRVLGASRLSSLISAIGASFFLVEVFQKLSGAKNLDFPRMISKEPIFTFSSAYISADKILVIVGAGIVFYILNRIINHTKLGLGIRAVSQDEKTSILMGVNVNRIISYTFLLGGALAGVGSAFYMVFYETTKANVGFLIGISAFTAAVLGGIGNVRGALVGSFALGLFQQYTSAVLGYNWKDVVTFVILVFVLLVKPTGLFGESLQKARV</sequence>
<dbReference type="GO" id="GO:1903806">
    <property type="term" value="P:L-isoleucine import across plasma membrane"/>
    <property type="evidence" value="ECO:0007669"/>
    <property type="project" value="TreeGrafter"/>
</dbReference>
<feature type="transmembrane region" description="Helical" evidence="10">
    <location>
        <begin position="48"/>
        <end position="68"/>
    </location>
</feature>
<dbReference type="PANTHER" id="PTHR11795:SF371">
    <property type="entry name" value="HIGH-AFFINITY BRANCHED-CHAIN AMINO ACID TRANSPORT SYSTEM PERMEASE PROTEIN LIVH"/>
    <property type="match status" value="1"/>
</dbReference>
<dbReference type="CDD" id="cd06582">
    <property type="entry name" value="TM_PBP1_LivH_like"/>
    <property type="match status" value="1"/>
</dbReference>